<dbReference type="SUPFAM" id="SSF52091">
    <property type="entry name" value="SpoIIaa-like"/>
    <property type="match status" value="1"/>
</dbReference>
<dbReference type="Proteomes" id="UP000231019">
    <property type="component" value="Unassembled WGS sequence"/>
</dbReference>
<sequence length="111" mass="12769">MELQLNGFEILIQVPGDLNLHAIQELEHLLEVQAQRPHKITLDLRKAKRVNTVGLRFLDECLRQGMQVKLLHAPPLLREMLQTLQLETYFSPLLGLEPTTEEQAQPSQQPQ</sequence>
<dbReference type="EMBL" id="PFFQ01000034">
    <property type="protein sequence ID" value="PIW16814.1"/>
    <property type="molecule type" value="Genomic_DNA"/>
</dbReference>
<dbReference type="AlphaFoldDB" id="A0A2M7G5G1"/>
<name>A0A2M7G5G1_9BACT</name>
<dbReference type="PROSITE" id="PS50801">
    <property type="entry name" value="STAS"/>
    <property type="match status" value="1"/>
</dbReference>
<accession>A0A2M7G5G1</accession>
<protein>
    <recommendedName>
        <fullName evidence="1">STAS domain-containing protein</fullName>
    </recommendedName>
</protein>
<evidence type="ECO:0000259" key="1">
    <source>
        <dbReference type="PROSITE" id="PS50801"/>
    </source>
</evidence>
<reference evidence="2 3" key="1">
    <citation type="submission" date="2017-09" db="EMBL/GenBank/DDBJ databases">
        <title>Depth-based differentiation of microbial function through sediment-hosted aquifers and enrichment of novel symbionts in the deep terrestrial subsurface.</title>
        <authorList>
            <person name="Probst A.J."/>
            <person name="Ladd B."/>
            <person name="Jarett J.K."/>
            <person name="Geller-Mcgrath D.E."/>
            <person name="Sieber C.M."/>
            <person name="Emerson J.B."/>
            <person name="Anantharaman K."/>
            <person name="Thomas B.C."/>
            <person name="Malmstrom R."/>
            <person name="Stieglmeier M."/>
            <person name="Klingl A."/>
            <person name="Woyke T."/>
            <person name="Ryan C.M."/>
            <person name="Banfield J.F."/>
        </authorList>
    </citation>
    <scope>NUCLEOTIDE SEQUENCE [LARGE SCALE GENOMIC DNA]</scope>
    <source>
        <strain evidence="2">CG17_big_fil_post_rev_8_21_14_2_50_48_46</strain>
    </source>
</reference>
<gene>
    <name evidence="2" type="ORF">COW36_11060</name>
</gene>
<proteinExistence type="predicted"/>
<feature type="domain" description="STAS" evidence="1">
    <location>
        <begin position="1"/>
        <end position="107"/>
    </location>
</feature>
<dbReference type="InterPro" id="IPR036513">
    <property type="entry name" value="STAS_dom_sf"/>
</dbReference>
<comment type="caution">
    <text evidence="2">The sequence shown here is derived from an EMBL/GenBank/DDBJ whole genome shotgun (WGS) entry which is preliminary data.</text>
</comment>
<dbReference type="InterPro" id="IPR002645">
    <property type="entry name" value="STAS_dom"/>
</dbReference>
<dbReference type="Pfam" id="PF13466">
    <property type="entry name" value="STAS_2"/>
    <property type="match status" value="1"/>
</dbReference>
<evidence type="ECO:0000313" key="2">
    <source>
        <dbReference type="EMBL" id="PIW16814.1"/>
    </source>
</evidence>
<dbReference type="InterPro" id="IPR058548">
    <property type="entry name" value="MlaB-like_STAS"/>
</dbReference>
<dbReference type="Gene3D" id="3.30.750.24">
    <property type="entry name" value="STAS domain"/>
    <property type="match status" value="1"/>
</dbReference>
<evidence type="ECO:0000313" key="3">
    <source>
        <dbReference type="Proteomes" id="UP000231019"/>
    </source>
</evidence>
<organism evidence="2 3">
    <name type="scientific">bacterium (Candidatus Blackallbacteria) CG17_big_fil_post_rev_8_21_14_2_50_48_46</name>
    <dbReference type="NCBI Taxonomy" id="2014261"/>
    <lineage>
        <taxon>Bacteria</taxon>
        <taxon>Candidatus Blackallbacteria</taxon>
    </lineage>
</organism>